<feature type="transmembrane region" description="Helical" evidence="1">
    <location>
        <begin position="82"/>
        <end position="103"/>
    </location>
</feature>
<keyword evidence="1" id="KW-0812">Transmembrane</keyword>
<reference evidence="3" key="1">
    <citation type="journal article" date="2019" name="Int. J. Syst. Evol. Microbiol.">
        <title>The Global Catalogue of Microorganisms (GCM) 10K type strain sequencing project: providing services to taxonomists for standard genome sequencing and annotation.</title>
        <authorList>
            <consortium name="The Broad Institute Genomics Platform"/>
            <consortium name="The Broad Institute Genome Sequencing Center for Infectious Disease"/>
            <person name="Wu L."/>
            <person name="Ma J."/>
        </authorList>
    </citation>
    <scope>NUCLEOTIDE SEQUENCE [LARGE SCALE GENOMIC DNA]</scope>
    <source>
        <strain evidence="3">JCM 19125</strain>
    </source>
</reference>
<accession>A0ABP9FNB3</accession>
<evidence type="ECO:0000256" key="1">
    <source>
        <dbReference type="SAM" id="Phobius"/>
    </source>
</evidence>
<dbReference type="Proteomes" id="UP001501521">
    <property type="component" value="Unassembled WGS sequence"/>
</dbReference>
<keyword evidence="1" id="KW-1133">Transmembrane helix</keyword>
<feature type="transmembrane region" description="Helical" evidence="1">
    <location>
        <begin position="32"/>
        <end position="53"/>
    </location>
</feature>
<dbReference type="Pfam" id="PF11255">
    <property type="entry name" value="DUF3054"/>
    <property type="match status" value="1"/>
</dbReference>
<feature type="transmembrane region" description="Helical" evidence="1">
    <location>
        <begin position="60"/>
        <end position="76"/>
    </location>
</feature>
<proteinExistence type="predicted"/>
<dbReference type="EMBL" id="BAABLV010000035">
    <property type="protein sequence ID" value="GAA4902460.1"/>
    <property type="molecule type" value="Genomic_DNA"/>
</dbReference>
<sequence>MPITVDLVCVLVFAVIGRASHGLDPVGVLSTAWPFLTACLVGWAAVILSGVPCRGWREGLIVWLMTLLGGMVLRVTSGDTAAAAFVAVAALFLGAAFFGWRLVYRLARHHRASAA</sequence>
<gene>
    <name evidence="2" type="ORF">GCM10025789_21480</name>
</gene>
<organism evidence="2 3">
    <name type="scientific">Tessaracoccus lubricantis</name>
    <dbReference type="NCBI Taxonomy" id="545543"/>
    <lineage>
        <taxon>Bacteria</taxon>
        <taxon>Bacillati</taxon>
        <taxon>Actinomycetota</taxon>
        <taxon>Actinomycetes</taxon>
        <taxon>Propionibacteriales</taxon>
        <taxon>Propionibacteriaceae</taxon>
        <taxon>Tessaracoccus</taxon>
    </lineage>
</organism>
<comment type="caution">
    <text evidence="2">The sequence shown here is derived from an EMBL/GenBank/DDBJ whole genome shotgun (WGS) entry which is preliminary data.</text>
</comment>
<keyword evidence="3" id="KW-1185">Reference proteome</keyword>
<name>A0ABP9FNB3_9ACTN</name>
<dbReference type="InterPro" id="IPR021414">
    <property type="entry name" value="DUF3054"/>
</dbReference>
<protein>
    <submittedName>
        <fullName evidence="2">DUF3054 domain-containing protein</fullName>
    </submittedName>
</protein>
<evidence type="ECO:0000313" key="3">
    <source>
        <dbReference type="Proteomes" id="UP001501521"/>
    </source>
</evidence>
<keyword evidence="1" id="KW-0472">Membrane</keyword>
<evidence type="ECO:0000313" key="2">
    <source>
        <dbReference type="EMBL" id="GAA4902460.1"/>
    </source>
</evidence>